<dbReference type="Gene3D" id="3.40.1810.10">
    <property type="entry name" value="Transcription factor, MADS-box"/>
    <property type="match status" value="1"/>
</dbReference>
<dbReference type="GO" id="GO:0046983">
    <property type="term" value="F:protein dimerization activity"/>
    <property type="evidence" value="ECO:0007669"/>
    <property type="project" value="InterPro"/>
</dbReference>
<keyword evidence="3" id="KW-0238">DNA-binding</keyword>
<dbReference type="PRINTS" id="PR00404">
    <property type="entry name" value="MADSDOMAIN"/>
</dbReference>
<dbReference type="PANTHER" id="PTHR11945:SF629">
    <property type="entry name" value="OS02G0164450 PROTEIN"/>
    <property type="match status" value="1"/>
</dbReference>
<evidence type="ECO:0000256" key="6">
    <source>
        <dbReference type="SAM" id="Phobius"/>
    </source>
</evidence>
<evidence type="ECO:0000256" key="2">
    <source>
        <dbReference type="ARBA" id="ARBA00023015"/>
    </source>
</evidence>
<dbReference type="Pfam" id="PF00319">
    <property type="entry name" value="SRF-TF"/>
    <property type="match status" value="1"/>
</dbReference>
<protein>
    <submittedName>
        <fullName evidence="8">AGAMOUS-like 61</fullName>
    </submittedName>
</protein>
<evidence type="ECO:0000256" key="1">
    <source>
        <dbReference type="ARBA" id="ARBA00004123"/>
    </source>
</evidence>
<dbReference type="PROSITE" id="PS50066">
    <property type="entry name" value="MADS_BOX_2"/>
    <property type="match status" value="1"/>
</dbReference>
<dbReference type="CDD" id="cd00265">
    <property type="entry name" value="MADS_MEF2_like"/>
    <property type="match status" value="1"/>
</dbReference>
<dbReference type="InterPro" id="IPR033896">
    <property type="entry name" value="MEF2-like_N"/>
</dbReference>
<name>A0A4Y1QXW1_PRUDU</name>
<dbReference type="GO" id="GO:0045944">
    <property type="term" value="P:positive regulation of transcription by RNA polymerase II"/>
    <property type="evidence" value="ECO:0007669"/>
    <property type="project" value="InterPro"/>
</dbReference>
<feature type="domain" description="MADS-box" evidence="7">
    <location>
        <begin position="42"/>
        <end position="102"/>
    </location>
</feature>
<dbReference type="GO" id="GO:0005634">
    <property type="term" value="C:nucleus"/>
    <property type="evidence" value="ECO:0007669"/>
    <property type="project" value="UniProtKB-SubCell"/>
</dbReference>
<dbReference type="AlphaFoldDB" id="A0A4Y1QXW1"/>
<keyword evidence="5" id="KW-0539">Nucleus</keyword>
<dbReference type="GO" id="GO:0000981">
    <property type="term" value="F:DNA-binding transcription factor activity, RNA polymerase II-specific"/>
    <property type="evidence" value="ECO:0007669"/>
    <property type="project" value="TreeGrafter"/>
</dbReference>
<accession>A0A4Y1QXW1</accession>
<reference evidence="8" key="1">
    <citation type="journal article" date="2019" name="Science">
        <title>Mutation of a bHLH transcription factor allowed almond domestication.</title>
        <authorList>
            <person name="Sanchez-Perez R."/>
            <person name="Pavan S."/>
            <person name="Mazzeo R."/>
            <person name="Moldovan C."/>
            <person name="Aiese Cigliano R."/>
            <person name="Del Cueto J."/>
            <person name="Ricciardi F."/>
            <person name="Lotti C."/>
            <person name="Ricciardi L."/>
            <person name="Dicenta F."/>
            <person name="Lopez-Marques R.L."/>
            <person name="Lindberg Moller B."/>
        </authorList>
    </citation>
    <scope>NUCLEOTIDE SEQUENCE</scope>
</reference>
<dbReference type="SUPFAM" id="SSF55455">
    <property type="entry name" value="SRF-like"/>
    <property type="match status" value="1"/>
</dbReference>
<evidence type="ECO:0000256" key="4">
    <source>
        <dbReference type="ARBA" id="ARBA00023163"/>
    </source>
</evidence>
<proteinExistence type="predicted"/>
<feature type="non-terminal residue" evidence="8">
    <location>
        <position position="1"/>
    </location>
</feature>
<keyword evidence="6" id="KW-1133">Transmembrane helix</keyword>
<feature type="transmembrane region" description="Helical" evidence="6">
    <location>
        <begin position="12"/>
        <end position="36"/>
    </location>
</feature>
<dbReference type="Gene3D" id="6.10.140.920">
    <property type="match status" value="1"/>
</dbReference>
<dbReference type="FunFam" id="3.40.1810.10:FF:000006">
    <property type="entry name" value="Agamous-like MADS-box protein AGL62"/>
    <property type="match status" value="1"/>
</dbReference>
<organism evidence="8">
    <name type="scientific">Prunus dulcis</name>
    <name type="common">Almond</name>
    <name type="synonym">Amygdalus dulcis</name>
    <dbReference type="NCBI Taxonomy" id="3755"/>
    <lineage>
        <taxon>Eukaryota</taxon>
        <taxon>Viridiplantae</taxon>
        <taxon>Streptophyta</taxon>
        <taxon>Embryophyta</taxon>
        <taxon>Tracheophyta</taxon>
        <taxon>Spermatophyta</taxon>
        <taxon>Magnoliopsida</taxon>
        <taxon>eudicotyledons</taxon>
        <taxon>Gunneridae</taxon>
        <taxon>Pentapetalae</taxon>
        <taxon>rosids</taxon>
        <taxon>fabids</taxon>
        <taxon>Rosales</taxon>
        <taxon>Rosaceae</taxon>
        <taxon>Amygdaloideae</taxon>
        <taxon>Amygdaleae</taxon>
        <taxon>Prunus</taxon>
    </lineage>
</organism>
<evidence type="ECO:0000256" key="3">
    <source>
        <dbReference type="ARBA" id="ARBA00023125"/>
    </source>
</evidence>
<keyword evidence="4" id="KW-0804">Transcription</keyword>
<keyword evidence="6" id="KW-0812">Transmembrane</keyword>
<dbReference type="SMART" id="SM00432">
    <property type="entry name" value="MADS"/>
    <property type="match status" value="1"/>
</dbReference>
<gene>
    <name evidence="8" type="ORF">Prudu_005538</name>
</gene>
<evidence type="ECO:0000313" key="8">
    <source>
        <dbReference type="EMBL" id="BBG96672.1"/>
    </source>
</evidence>
<evidence type="ECO:0000259" key="7">
    <source>
        <dbReference type="PROSITE" id="PS50066"/>
    </source>
</evidence>
<dbReference type="GO" id="GO:0000978">
    <property type="term" value="F:RNA polymerase II cis-regulatory region sequence-specific DNA binding"/>
    <property type="evidence" value="ECO:0007669"/>
    <property type="project" value="TreeGrafter"/>
</dbReference>
<comment type="subcellular location">
    <subcellularLocation>
        <location evidence="1">Nucleus</location>
    </subcellularLocation>
</comment>
<dbReference type="PANTHER" id="PTHR11945">
    <property type="entry name" value="MADS BOX PROTEIN"/>
    <property type="match status" value="1"/>
</dbReference>
<dbReference type="InterPro" id="IPR036879">
    <property type="entry name" value="TF_MADSbox_sf"/>
</dbReference>
<dbReference type="InterPro" id="IPR002100">
    <property type="entry name" value="TF_MADSbox"/>
</dbReference>
<dbReference type="EMBL" id="AP019298">
    <property type="protein sequence ID" value="BBG96672.1"/>
    <property type="molecule type" value="Genomic_DNA"/>
</dbReference>
<keyword evidence="2" id="KW-0805">Transcription regulation</keyword>
<evidence type="ECO:0000256" key="5">
    <source>
        <dbReference type="ARBA" id="ARBA00023242"/>
    </source>
</evidence>
<sequence>SPSNHPNLNKLPLSLCLALSILKNIYILPISAMVMMKKKPGQGRQKIPIAKIAKRSNLQVTFCKRRSGLFKKASELCTVCGVEIAIVVFSPANKPFSFGHPHVESIVDRFLCTPKPSTDSDFTSQQLLVDQAQGYMSDSSVHELNMVLIQTQKHLEAEKKRGQELDEMSKAGQGSSRRCWWENPIDQMGLHEIQILKAAMKEVKKNVIEQVNKILKIQSCAAINSQYHSSDECDKASSSASPIIAGNLGAQIVKPENVIGGEPRKEKENKKIFPQPVPSKPNHCFTSFSSGSIFLQPPTTNHRLRRPLLLLSVSSLLALSLFLSQTPTGWRLANPIR</sequence>
<keyword evidence="6" id="KW-0472">Membrane</keyword>